<accession>A0A6J5LIC0</accession>
<protein>
    <recommendedName>
        <fullName evidence="1">DUF551 domain-containing protein</fullName>
    </recommendedName>
</protein>
<reference evidence="2" key="1">
    <citation type="submission" date="2020-04" db="EMBL/GenBank/DDBJ databases">
        <authorList>
            <person name="Chiriac C."/>
            <person name="Salcher M."/>
            <person name="Ghai R."/>
            <person name="Kavagutti S V."/>
        </authorList>
    </citation>
    <scope>NUCLEOTIDE SEQUENCE</scope>
</reference>
<evidence type="ECO:0000259" key="1">
    <source>
        <dbReference type="Pfam" id="PF04448"/>
    </source>
</evidence>
<gene>
    <name evidence="2" type="ORF">UFOVP265_18</name>
</gene>
<organism evidence="2">
    <name type="scientific">uncultured Caudovirales phage</name>
    <dbReference type="NCBI Taxonomy" id="2100421"/>
    <lineage>
        <taxon>Viruses</taxon>
        <taxon>Duplodnaviria</taxon>
        <taxon>Heunggongvirae</taxon>
        <taxon>Uroviricota</taxon>
        <taxon>Caudoviricetes</taxon>
        <taxon>Peduoviridae</taxon>
        <taxon>Maltschvirus</taxon>
        <taxon>Maltschvirus maltsch</taxon>
    </lineage>
</organism>
<feature type="domain" description="DUF551" evidence="1">
    <location>
        <begin position="4"/>
        <end position="88"/>
    </location>
</feature>
<evidence type="ECO:0000313" key="2">
    <source>
        <dbReference type="EMBL" id="CAB4133931.1"/>
    </source>
</evidence>
<proteinExistence type="predicted"/>
<dbReference type="EMBL" id="LR796278">
    <property type="protein sequence ID" value="CAB4133931.1"/>
    <property type="molecule type" value="Genomic_DNA"/>
</dbReference>
<dbReference type="Pfam" id="PF04448">
    <property type="entry name" value="DUF551"/>
    <property type="match status" value="1"/>
</dbReference>
<sequence length="102" mass="12042">MSNWISVKQYLPDHHQIILVFARTKRGASGFGVATFVDSMKMNEELKKTPYAYECVDIKKHPYYFVSQEIKQHTFDNVTHWMPLPDSPDHCYTVDELRKKYA</sequence>
<dbReference type="InterPro" id="IPR007539">
    <property type="entry name" value="DUF551"/>
</dbReference>
<name>A0A6J5LIC0_9CAUD</name>